<dbReference type="Gene3D" id="6.10.250.2030">
    <property type="match status" value="4"/>
</dbReference>
<keyword evidence="7 11" id="KW-0732">Signal</keyword>
<dbReference type="SUPFAM" id="SSF101967">
    <property type="entry name" value="Adhesin YadA, collagen-binding domain"/>
    <property type="match status" value="6"/>
</dbReference>
<feature type="domain" description="Trimeric autotransporter adhesin YadA-like stalk" evidence="14">
    <location>
        <begin position="1669"/>
        <end position="1694"/>
    </location>
</feature>
<dbReference type="Gene3D" id="4.10.80.270">
    <property type="match status" value="1"/>
</dbReference>
<name>A0ABY5ESY5_9HYPH</name>
<accession>A0ABY5ESY5</accession>
<evidence type="ECO:0000256" key="5">
    <source>
        <dbReference type="ARBA" id="ARBA00022452"/>
    </source>
</evidence>
<dbReference type="InterPro" id="IPR008635">
    <property type="entry name" value="Coiled_stalk_dom"/>
</dbReference>
<dbReference type="NCBIfam" id="NF033870">
    <property type="entry name" value="VOMP_auto_Cterm"/>
    <property type="match status" value="1"/>
</dbReference>
<dbReference type="InterPro" id="IPR008640">
    <property type="entry name" value="Adhesin_Head_dom"/>
</dbReference>
<keyword evidence="10" id="KW-0998">Cell outer membrane</keyword>
<feature type="domain" description="Trimeric autotransporter adhesin YadA-like stalk" evidence="14">
    <location>
        <begin position="1320"/>
        <end position="1356"/>
    </location>
</feature>
<feature type="signal peptide" evidence="11">
    <location>
        <begin position="1"/>
        <end position="31"/>
    </location>
</feature>
<evidence type="ECO:0000256" key="1">
    <source>
        <dbReference type="ARBA" id="ARBA00004241"/>
    </source>
</evidence>
<comment type="similarity">
    <text evidence="3">Belongs to the autotransporter-2 (AT-2) (TC 1.B.40) family.</text>
</comment>
<gene>
    <name evidence="15" type="ORF">NMK50_00340</name>
</gene>
<keyword evidence="6" id="KW-0812">Transmembrane</keyword>
<sequence length="1824" mass="191618">MKKYSTPNLVKAVSLGTAIAALLSSVSPVFAAGVSTTGAVVRNSSGADVPYPYGSHGSIVFAGDDDYCGVDNVKDRGGTQQASVTTRITAKEQYKRFVENKAFGGRNPYGITSQKVTWISEGLTTNNGAYMGIQTGGVANAMPEAYGIHSFATGCGSAAMGNYSTAFGAGATTRAGGAQAYGVSALANGRASIAMGIGSEAWDISAVAVGGLANANGKKSIALGAEAIAQKDYAVALGAETLAWGDGSIAIGSKAQSTKEGPGAPNKNGARAYAKNAIAIGAQSYVQNDANNAVAVGQNAQVLVLDGVALGRGALVVSAANAAVAIGAGSRVKVSDGVALGAASIAGTVASVAGYDPKTGQNKQDGDYIWESTKGAISVGDTTNNITRQITGISAGTQDTDAVNVAQLKSLKELAEEGWKLSVDGGDASPIGLGDTVNFVSVEKTDNSGATTKNIKIVKSDQNDVKFDLADNLKVTSVTTGRSVLSDDGFIFTNGARITVDGIDAGNQKITGVATGEQNNDAVNFAQLKEVKGLISAAGGWKLSVNSGNATDVNPGSVVDFVGINAEDGNDESKNIKITKGENNTVEFALNDIIRVKRVIAGKANVSDNGFVITDGPNMTTGGINAGNKQIKGVAEGTLDEDAVNLAQLKEVKGLISQAGSWKLSVEEEDATDVKAGSTVNFSAVTGEDNHKNIKVQKDDENNVKFDLADNLKVTSVTAGRSVLSDDGFIFTNGAKITVDGIDAGNQKITGVATGEQNNDAVNYAQLKELGKTITDNSLVKQEEGNSLITIGKATGGTEVSVVNNENEDRIISGVKDAVNDNEAVNKKQLDIHIADINSVINNIKIKNAFAVLYDKNSDGNVNYNSVTLGGEKNKEPVALHNVRDGTISEDSHDAINGSQINKISQDVASYFGGGTTFRDGEFVGPQYNLSFVSADGTVQQKIFKDVGSALTGLDANVKNVNSRLTYVSNDFTQKIGDLSKDALLWSEKEQAFVALHGANGEKANSKLTFLEDGEIDVNSTDAINGSQLFKVAQNISKYFGGDADVLKEKAPTYIINGKEHHDVGSAFSEVDASITNISNQINNVTGNILVKQENDSEGIITVGKATGGSEINIANQSGEDRTISGVKDGKISRTSTEAINGSQLFTINENVNTVTNNLNTVAQNTSKYFGGGADVLEGIEPSFVIGKETYKNVGDAFTGVNISIKNIDDKIIEMKENNLVQQERGNTGIITIGAKTAGTEINIAGVGGLGRKISGVQKAENGDEAVNKDQLDESIEKISKDIETASAAAVLYDKSEDGVVNYNSVTLGGDKTTAPVALHNVQAGTIAKNSYDAINGSQINKISEDVAAIFGGDAEFSDGILFGPHYHLLKISEDGTSETLDAYDVGSALSGLNNNVKNVNNRLTNVTNEFNQKIDGISKDALLWSEDEQAFVALHKKDGEKTKSKLKFLLDGDIAEDSTDAITGNQLYLMSNQLAAYFGGGAKYENGTWTAPSFKISQIDADGAVKEQTHHNVADALGDLNGGMVNINNRIDEIKDKVTSDVIHWNKDENAYDASHDGQPGKIINVADGKIAQGSKDAVNGGQLWETNERIDGVEKHMNHIENRVDNISTTVTNIGETVNNIDNKVDHIDNKVNDLVDGVVLYDRDENGKKNNKVTLVGGNESEPVTIDNVADGRIEKGSKEAINGGQLHDYTKEQMKIILDQSKNYTDQRVNNIVIDAIDDAVERANNYTNMKFEALNYSIENVRKEARQAAAIGLAVSNLRYNDTPGKLSVAFGSGLWRSQSAFAFGAGYTSEKGNIRSNLSVTSSGGHWGIGAGFNMTLN</sequence>
<feature type="domain" description="Trimeric autotransporter adhesin YadA-like stalk" evidence="14">
    <location>
        <begin position="812"/>
        <end position="847"/>
    </location>
</feature>
<dbReference type="RefSeq" id="WP_254770432.1">
    <property type="nucleotide sequence ID" value="NZ_CP101114.1"/>
</dbReference>
<evidence type="ECO:0000313" key="16">
    <source>
        <dbReference type="Proteomes" id="UP001059475"/>
    </source>
</evidence>
<dbReference type="Gene3D" id="3.30.1300.30">
    <property type="entry name" value="GSPII I/J protein-like"/>
    <property type="match status" value="1"/>
</dbReference>
<keyword evidence="5" id="KW-1134">Transmembrane beta strand</keyword>
<feature type="domain" description="Trimeric autotransporter adhesin YadA-like stalk" evidence="14">
    <location>
        <begin position="748"/>
        <end position="775"/>
    </location>
</feature>
<feature type="domain" description="Trimeric autotransporter adhesin YadA-like head" evidence="13">
    <location>
        <begin position="291"/>
        <end position="314"/>
    </location>
</feature>
<keyword evidence="8" id="KW-0653">Protein transport</keyword>
<dbReference type="Gene3D" id="1.20.5.170">
    <property type="match status" value="5"/>
</dbReference>
<evidence type="ECO:0000256" key="10">
    <source>
        <dbReference type="ARBA" id="ARBA00023237"/>
    </source>
</evidence>
<evidence type="ECO:0000256" key="6">
    <source>
        <dbReference type="ARBA" id="ARBA00022692"/>
    </source>
</evidence>
<dbReference type="Pfam" id="PF03895">
    <property type="entry name" value="YadA_anchor"/>
    <property type="match status" value="1"/>
</dbReference>
<proteinExistence type="inferred from homology"/>
<dbReference type="Gene3D" id="6.20.50.100">
    <property type="match status" value="3"/>
</dbReference>
<feature type="domain" description="Trimeric autotransporter adhesin YadA-like stalk" evidence="14">
    <location>
        <begin position="389"/>
        <end position="428"/>
    </location>
</feature>
<dbReference type="CDD" id="cd12820">
    <property type="entry name" value="LbR_YadA-like"/>
    <property type="match status" value="1"/>
</dbReference>
<feature type="domain" description="Trimeric autotransporter adhesin YadA-like stalk" evidence="14">
    <location>
        <begin position="1563"/>
        <end position="1594"/>
    </location>
</feature>
<evidence type="ECO:0000313" key="15">
    <source>
        <dbReference type="EMBL" id="UTO28529.1"/>
    </source>
</evidence>
<organism evidence="15 16">
    <name type="scientific">Bartonella harrusi</name>
    <dbReference type="NCBI Taxonomy" id="2961895"/>
    <lineage>
        <taxon>Bacteria</taxon>
        <taxon>Pseudomonadati</taxon>
        <taxon>Pseudomonadota</taxon>
        <taxon>Alphaproteobacteria</taxon>
        <taxon>Hyphomicrobiales</taxon>
        <taxon>Bartonellaceae</taxon>
        <taxon>Bartonella</taxon>
    </lineage>
</organism>
<dbReference type="Gene3D" id="2.20.70.140">
    <property type="match status" value="3"/>
</dbReference>
<feature type="domain" description="Trimeric autotransporter adhesin YadA-like stalk" evidence="14">
    <location>
        <begin position="1018"/>
        <end position="1048"/>
    </location>
</feature>
<keyword evidence="16" id="KW-1185">Reference proteome</keyword>
<evidence type="ECO:0000259" key="12">
    <source>
        <dbReference type="Pfam" id="PF03895"/>
    </source>
</evidence>
<feature type="domain" description="Trimeric autotransporter adhesin YadA-like stalk" evidence="14">
    <location>
        <begin position="630"/>
        <end position="660"/>
    </location>
</feature>
<comment type="subcellular location">
    <subcellularLocation>
        <location evidence="2">Cell outer membrane</location>
    </subcellularLocation>
    <subcellularLocation>
        <location evidence="1">Cell surface</location>
    </subcellularLocation>
</comment>
<dbReference type="SUPFAM" id="SSF54523">
    <property type="entry name" value="Pili subunits"/>
    <property type="match status" value="1"/>
</dbReference>
<feature type="domain" description="Trimeric autotransporter adhesin YadA-like stalk" evidence="14">
    <location>
        <begin position="509"/>
        <end position="549"/>
    </location>
</feature>
<dbReference type="InterPro" id="IPR005594">
    <property type="entry name" value="YadA_C"/>
</dbReference>
<dbReference type="InterPro" id="IPR011049">
    <property type="entry name" value="Serralysin-like_metalloprot_C"/>
</dbReference>
<reference evidence="15" key="1">
    <citation type="submission" date="2022-07" db="EMBL/GenBank/DDBJ databases">
        <title>First report of Bartonella spp. in marsupials in Brazil, with a description of Bartonella harrusi sp. nov. and new proposal for taxonomic reclassification of species of the genus Bartonella.</title>
        <authorList>
            <person name="Amaral R.B."/>
        </authorList>
    </citation>
    <scope>NUCLEOTIDE SEQUENCE</scope>
    <source>
        <strain evidence="15">117A</strain>
    </source>
</reference>
<feature type="domain" description="Trimeric autotransporter adhesin YadA-like stalk" evidence="14">
    <location>
        <begin position="1124"/>
        <end position="1167"/>
    </location>
</feature>
<protein>
    <submittedName>
        <fullName evidence="15">Vomp family autotransporter</fullName>
    </submittedName>
</protein>
<evidence type="ECO:0000256" key="8">
    <source>
        <dbReference type="ARBA" id="ARBA00022927"/>
    </source>
</evidence>
<feature type="domain" description="Trimeric autotransporter adhesin YadA-like head" evidence="13">
    <location>
        <begin position="205"/>
        <end position="227"/>
    </location>
</feature>
<feature type="domain" description="Trimeric autotransporter adhesin YadA-like stalk" evidence="14">
    <location>
        <begin position="1452"/>
        <end position="1485"/>
    </location>
</feature>
<feature type="domain" description="Trimeric autotransporter adhesin YadA-like C-terminal membrane anchor" evidence="12">
    <location>
        <begin position="1767"/>
        <end position="1822"/>
    </location>
</feature>
<evidence type="ECO:0000259" key="14">
    <source>
        <dbReference type="Pfam" id="PF05662"/>
    </source>
</evidence>
<evidence type="ECO:0000256" key="3">
    <source>
        <dbReference type="ARBA" id="ARBA00005848"/>
    </source>
</evidence>
<feature type="chain" id="PRO_5047036819" evidence="11">
    <location>
        <begin position="32"/>
        <end position="1824"/>
    </location>
</feature>
<evidence type="ECO:0000256" key="7">
    <source>
        <dbReference type="ARBA" id="ARBA00022729"/>
    </source>
</evidence>
<keyword evidence="4" id="KW-0813">Transport</keyword>
<keyword evidence="9" id="KW-0472">Membrane</keyword>
<evidence type="ECO:0000256" key="4">
    <source>
        <dbReference type="ARBA" id="ARBA00022448"/>
    </source>
</evidence>
<evidence type="ECO:0000259" key="13">
    <source>
        <dbReference type="Pfam" id="PF05658"/>
    </source>
</evidence>
<dbReference type="Gene3D" id="6.10.250.2040">
    <property type="match status" value="3"/>
</dbReference>
<dbReference type="EMBL" id="CP101114">
    <property type="protein sequence ID" value="UTO28529.1"/>
    <property type="molecule type" value="Genomic_DNA"/>
</dbReference>
<dbReference type="InterPro" id="IPR045584">
    <property type="entry name" value="Pilin-like"/>
</dbReference>
<dbReference type="Gene3D" id="1.20.5.1070">
    <property type="entry name" value="Head and neck region of the ectodomain of NDV fusion glycoprotein"/>
    <property type="match status" value="1"/>
</dbReference>
<dbReference type="Proteomes" id="UP001059475">
    <property type="component" value="Chromosome"/>
</dbReference>
<dbReference type="Pfam" id="PF05658">
    <property type="entry name" value="YadA_head"/>
    <property type="match status" value="3"/>
</dbReference>
<feature type="domain" description="Trimeric autotransporter adhesin YadA-like stalk" evidence="14">
    <location>
        <begin position="881"/>
        <end position="918"/>
    </location>
</feature>
<evidence type="ECO:0000256" key="9">
    <source>
        <dbReference type="ARBA" id="ARBA00023136"/>
    </source>
</evidence>
<evidence type="ECO:0000256" key="11">
    <source>
        <dbReference type="SAM" id="SignalP"/>
    </source>
</evidence>
<dbReference type="Gene3D" id="2.150.10.10">
    <property type="entry name" value="Serralysin-like metalloprotease, C-terminal"/>
    <property type="match status" value="2"/>
</dbReference>
<feature type="domain" description="Trimeric autotransporter adhesin YadA-like head" evidence="13">
    <location>
        <begin position="229"/>
        <end position="255"/>
    </location>
</feature>
<dbReference type="Pfam" id="PF05662">
    <property type="entry name" value="YadA_stalk"/>
    <property type="match status" value="12"/>
</dbReference>
<evidence type="ECO:0000256" key="2">
    <source>
        <dbReference type="ARBA" id="ARBA00004442"/>
    </source>
</evidence>